<dbReference type="InterPro" id="IPR000150">
    <property type="entry name" value="Cof"/>
</dbReference>
<dbReference type="InterPro" id="IPR006379">
    <property type="entry name" value="HAD-SF_hydro_IIB"/>
</dbReference>
<reference evidence="1 2" key="1">
    <citation type="submission" date="2017-08" db="EMBL/GenBank/DDBJ databases">
        <title>Burning lignite coal seam in the remote Altai Mountains harbors a hydrogen-driven thermophilic microbial community.</title>
        <authorList>
            <person name="Kadnikov V.V."/>
            <person name="Mardanov A.V."/>
            <person name="Ivasenko D."/>
            <person name="Beletsky A.V."/>
            <person name="Karnachuk O.V."/>
            <person name="Ravin N.V."/>
        </authorList>
    </citation>
    <scope>NUCLEOTIDE SEQUENCE [LARGE SCALE GENOMIC DNA]</scope>
    <source>
        <strain evidence="1">AL31</strain>
    </source>
</reference>
<dbReference type="InterPro" id="IPR023214">
    <property type="entry name" value="HAD_sf"/>
</dbReference>
<protein>
    <submittedName>
        <fullName evidence="1">Hydrolase (HAD superfamily)</fullName>
    </submittedName>
</protein>
<dbReference type="Proteomes" id="UP000244016">
    <property type="component" value="Unassembled WGS sequence"/>
</dbReference>
<organism evidence="1 2">
    <name type="scientific">Brockia lithotrophica</name>
    <dbReference type="NCBI Taxonomy" id="933949"/>
    <lineage>
        <taxon>Bacteria</taxon>
        <taxon>Bacillati</taxon>
        <taxon>Bacillota</taxon>
        <taxon>Bacilli</taxon>
        <taxon>Bacillales</taxon>
        <taxon>Bacillales Family X. Incertae Sedis</taxon>
        <taxon>Brockia</taxon>
    </lineage>
</organism>
<keyword evidence="1" id="KW-0378">Hydrolase</keyword>
<dbReference type="AlphaFoldDB" id="A0A2T5G7N4"/>
<dbReference type="Gene3D" id="3.40.50.1000">
    <property type="entry name" value="HAD superfamily/HAD-like"/>
    <property type="match status" value="1"/>
</dbReference>
<dbReference type="EMBL" id="PEBW01000003">
    <property type="protein sequence ID" value="PTQ52187.1"/>
    <property type="molecule type" value="Genomic_DNA"/>
</dbReference>
<dbReference type="SFLD" id="SFLDS00003">
    <property type="entry name" value="Haloacid_Dehalogenase"/>
    <property type="match status" value="1"/>
</dbReference>
<evidence type="ECO:0000313" key="2">
    <source>
        <dbReference type="Proteomes" id="UP000244016"/>
    </source>
</evidence>
<proteinExistence type="predicted"/>
<dbReference type="Pfam" id="PF08282">
    <property type="entry name" value="Hydrolase_3"/>
    <property type="match status" value="1"/>
</dbReference>
<accession>A0A2T5G7N4</accession>
<evidence type="ECO:0000313" key="1">
    <source>
        <dbReference type="EMBL" id="PTQ52187.1"/>
    </source>
</evidence>
<dbReference type="CDD" id="cd07516">
    <property type="entry name" value="HAD_Pase"/>
    <property type="match status" value="1"/>
</dbReference>
<comment type="caution">
    <text evidence="1">The sequence shown here is derived from an EMBL/GenBank/DDBJ whole genome shotgun (WGS) entry which is preliminary data.</text>
</comment>
<name>A0A2T5G7N4_9BACL</name>
<dbReference type="PANTHER" id="PTHR10000:SF8">
    <property type="entry name" value="HAD SUPERFAMILY HYDROLASE-LIKE, TYPE 3"/>
    <property type="match status" value="1"/>
</dbReference>
<dbReference type="InterPro" id="IPR036412">
    <property type="entry name" value="HAD-like_sf"/>
</dbReference>
<dbReference type="GO" id="GO:0005829">
    <property type="term" value="C:cytosol"/>
    <property type="evidence" value="ECO:0007669"/>
    <property type="project" value="TreeGrafter"/>
</dbReference>
<dbReference type="SUPFAM" id="SSF56784">
    <property type="entry name" value="HAD-like"/>
    <property type="match status" value="1"/>
</dbReference>
<dbReference type="GO" id="GO:0000287">
    <property type="term" value="F:magnesium ion binding"/>
    <property type="evidence" value="ECO:0007669"/>
    <property type="project" value="TreeGrafter"/>
</dbReference>
<dbReference type="Gene3D" id="3.30.1240.10">
    <property type="match status" value="1"/>
</dbReference>
<dbReference type="NCBIfam" id="TIGR00099">
    <property type="entry name" value="Cof-subfamily"/>
    <property type="match status" value="1"/>
</dbReference>
<sequence>MRKEMKMRYRMIFLDLDGTALTSEKRITPRTAHLVQHLDAHGIPVVISTGRAIFAVREFLRDVRLGSPVVTLNGAVVFSHLYGAPAEYHPIPWAWLQEFFRVVQKSGRLQNLLFESIHGYYVLTYDHEIFETFTDYRNLPPKLISLDKPVSDPVTNLLLRPRRIPEDKELLYRELNAAMDGRIRFFKTSWEWIEGVRYGVNKGAAMERLALTYGIPLDSVVALGDEWNDVEMIQKAGLGVAMGNAVDAVKAVADFVAPSNDEEGAARALEEIFHDFLVETGYVPLLAP</sequence>
<gene>
    <name evidence="1" type="ORF">BLITH_1154</name>
</gene>
<dbReference type="NCBIfam" id="TIGR01484">
    <property type="entry name" value="HAD-SF-IIB"/>
    <property type="match status" value="1"/>
</dbReference>
<dbReference type="PANTHER" id="PTHR10000">
    <property type="entry name" value="PHOSPHOSERINE PHOSPHATASE"/>
    <property type="match status" value="1"/>
</dbReference>
<dbReference type="GO" id="GO:0016791">
    <property type="term" value="F:phosphatase activity"/>
    <property type="evidence" value="ECO:0007669"/>
    <property type="project" value="TreeGrafter"/>
</dbReference>
<dbReference type="SFLD" id="SFLDG01140">
    <property type="entry name" value="C2.B:_Phosphomannomutase_and_P"/>
    <property type="match status" value="1"/>
</dbReference>